<sequence>MLFLAVAVGLLLAPGLSVVRGDKVITCYGYGGLAYPDNARCPGSNACCGVDATCLSNRLCHKPNDGPNTFLRGPCAVDPYDSGTCAQICLYNETTGVLPRVSVCKDGTLCCDDDDHCCDDGNGIFLGNDGKIADGAPSTTYSYGPERTAASFRTKTETPTTSSAPATSTEASTTSASLTSSGLSVSTSASAQEDNDEKDSSSNASGLAIGLGVGIPVACIGLGLIGAWFWWKNRKAKQSRAHETDTRFARDMAQYQPKWPETVVHHPGNYELSTESPPVELDGGSRRF</sequence>
<dbReference type="Proteomes" id="UP001498476">
    <property type="component" value="Unassembled WGS sequence"/>
</dbReference>
<gene>
    <name evidence="4" type="ORF">QQX98_012739</name>
</gene>
<feature type="chain" id="PRO_5046733444" description="Mid2 domain-containing protein" evidence="3">
    <location>
        <begin position="22"/>
        <end position="288"/>
    </location>
</feature>
<keyword evidence="2" id="KW-1133">Transmembrane helix</keyword>
<accession>A0ABR1GHY2</accession>
<protein>
    <recommendedName>
        <fullName evidence="6">Mid2 domain-containing protein</fullName>
    </recommendedName>
</protein>
<evidence type="ECO:0000313" key="4">
    <source>
        <dbReference type="EMBL" id="KAK7397888.1"/>
    </source>
</evidence>
<keyword evidence="5" id="KW-1185">Reference proteome</keyword>
<dbReference type="EMBL" id="JAZAVJ010000413">
    <property type="protein sequence ID" value="KAK7397888.1"/>
    <property type="molecule type" value="Genomic_DNA"/>
</dbReference>
<organism evidence="4 5">
    <name type="scientific">Neonectria punicea</name>
    <dbReference type="NCBI Taxonomy" id="979145"/>
    <lineage>
        <taxon>Eukaryota</taxon>
        <taxon>Fungi</taxon>
        <taxon>Dikarya</taxon>
        <taxon>Ascomycota</taxon>
        <taxon>Pezizomycotina</taxon>
        <taxon>Sordariomycetes</taxon>
        <taxon>Hypocreomycetidae</taxon>
        <taxon>Hypocreales</taxon>
        <taxon>Nectriaceae</taxon>
        <taxon>Neonectria</taxon>
    </lineage>
</organism>
<feature type="compositionally biased region" description="Low complexity" evidence="1">
    <location>
        <begin position="157"/>
        <end position="191"/>
    </location>
</feature>
<comment type="caution">
    <text evidence="4">The sequence shown here is derived from an EMBL/GenBank/DDBJ whole genome shotgun (WGS) entry which is preliminary data.</text>
</comment>
<keyword evidence="3" id="KW-0732">Signal</keyword>
<proteinExistence type="predicted"/>
<evidence type="ECO:0000256" key="2">
    <source>
        <dbReference type="SAM" id="Phobius"/>
    </source>
</evidence>
<keyword evidence="2" id="KW-0472">Membrane</keyword>
<evidence type="ECO:0000256" key="3">
    <source>
        <dbReference type="SAM" id="SignalP"/>
    </source>
</evidence>
<keyword evidence="2" id="KW-0812">Transmembrane</keyword>
<evidence type="ECO:0008006" key="6">
    <source>
        <dbReference type="Google" id="ProtNLM"/>
    </source>
</evidence>
<feature type="region of interest" description="Disordered" evidence="1">
    <location>
        <begin position="267"/>
        <end position="288"/>
    </location>
</feature>
<evidence type="ECO:0000313" key="5">
    <source>
        <dbReference type="Proteomes" id="UP001498476"/>
    </source>
</evidence>
<feature type="transmembrane region" description="Helical" evidence="2">
    <location>
        <begin position="207"/>
        <end position="231"/>
    </location>
</feature>
<name>A0ABR1GHY2_9HYPO</name>
<reference evidence="4 5" key="1">
    <citation type="journal article" date="2025" name="Microbiol. Resour. Announc.">
        <title>Draft genome sequences for Neonectria magnoliae and Neonectria punicea, canker pathogens of Liriodendron tulipifera and Acer saccharum in West Virginia.</title>
        <authorList>
            <person name="Petronek H.M."/>
            <person name="Kasson M.T."/>
            <person name="Metheny A.M."/>
            <person name="Stauder C.M."/>
            <person name="Lovett B."/>
            <person name="Lynch S.C."/>
            <person name="Garnas J.R."/>
            <person name="Kasson L.R."/>
            <person name="Stajich J.E."/>
        </authorList>
    </citation>
    <scope>NUCLEOTIDE SEQUENCE [LARGE SCALE GENOMIC DNA]</scope>
    <source>
        <strain evidence="4 5">NRRL 64653</strain>
    </source>
</reference>
<evidence type="ECO:0000256" key="1">
    <source>
        <dbReference type="SAM" id="MobiDB-lite"/>
    </source>
</evidence>
<feature type="signal peptide" evidence="3">
    <location>
        <begin position="1"/>
        <end position="21"/>
    </location>
</feature>
<feature type="region of interest" description="Disordered" evidence="1">
    <location>
        <begin position="150"/>
        <end position="204"/>
    </location>
</feature>